<dbReference type="SMART" id="SM00028">
    <property type="entry name" value="TPR"/>
    <property type="match status" value="5"/>
</dbReference>
<evidence type="ECO:0000313" key="3">
    <source>
        <dbReference type="EMBL" id="GAF83019.1"/>
    </source>
</evidence>
<proteinExistence type="predicted"/>
<name>X0SPN8_9ZZZZ</name>
<gene>
    <name evidence="3" type="ORF">S01H1_04187</name>
</gene>
<dbReference type="GO" id="GO:0006493">
    <property type="term" value="P:protein O-linked glycosylation"/>
    <property type="evidence" value="ECO:0007669"/>
    <property type="project" value="InterPro"/>
</dbReference>
<sequence length="367" mass="42275">RASHRADRRRKTSSIHYILGLDFLASRQIDRAVSELTLAARKDTEAIEIYLILGNLLREKGQLERAIQIHQSILHRPGLSGEERAHALLCLGMDFKRAGFRNRAMDTFQEVVALDPENAYALSNLIKIHEAEHDWERALETQETLFQVSGELDTALKAFLYDQIGQAAAQAEEGLLAVRAFEDAIRTEPQVSAPYLHYGDMLENQGRFEEAEAKWLAMASDNPRLAYLVFDRLRRVREKLGRGDAMTELFKSVIDADDNDWRAHLALARDLKERGESDDAFNLLMEAVRTNPHALAVHVEVWRSLVSMDERTDRVQTYLDEVERSAFFLDPYICMKCNYRANGILWRCPHCQEWNTFIEERVETVDR</sequence>
<feature type="non-terminal residue" evidence="3">
    <location>
        <position position="1"/>
    </location>
</feature>
<evidence type="ECO:0000259" key="2">
    <source>
        <dbReference type="Pfam" id="PF18073"/>
    </source>
</evidence>
<dbReference type="PANTHER" id="PTHR44366:SF1">
    <property type="entry name" value="UDP-N-ACETYLGLUCOSAMINE--PEPTIDE N-ACETYLGLUCOSAMINYLTRANSFERASE 110 KDA SUBUNIT"/>
    <property type="match status" value="1"/>
</dbReference>
<comment type="caution">
    <text evidence="3">The sequence shown here is derived from an EMBL/GenBank/DDBJ whole genome shotgun (WGS) entry which is preliminary data.</text>
</comment>
<evidence type="ECO:0000256" key="1">
    <source>
        <dbReference type="ARBA" id="ARBA00022723"/>
    </source>
</evidence>
<dbReference type="InterPro" id="IPR019734">
    <property type="entry name" value="TPR_rpt"/>
</dbReference>
<dbReference type="InterPro" id="IPR041166">
    <property type="entry name" value="Rubredoxin_2"/>
</dbReference>
<dbReference type="Pfam" id="PF18073">
    <property type="entry name" value="Zn_ribbon_LapB"/>
    <property type="match status" value="1"/>
</dbReference>
<accession>X0SPN8</accession>
<dbReference type="PROSITE" id="PS50005">
    <property type="entry name" value="TPR"/>
    <property type="match status" value="1"/>
</dbReference>
<reference evidence="3" key="1">
    <citation type="journal article" date="2014" name="Front. Microbiol.">
        <title>High frequency of phylogenetically diverse reductive dehalogenase-homologous genes in deep subseafloor sedimentary metagenomes.</title>
        <authorList>
            <person name="Kawai M."/>
            <person name="Futagami T."/>
            <person name="Toyoda A."/>
            <person name="Takaki Y."/>
            <person name="Nishi S."/>
            <person name="Hori S."/>
            <person name="Arai W."/>
            <person name="Tsubouchi T."/>
            <person name="Morono Y."/>
            <person name="Uchiyama I."/>
            <person name="Ito T."/>
            <person name="Fujiyama A."/>
            <person name="Inagaki F."/>
            <person name="Takami H."/>
        </authorList>
    </citation>
    <scope>NUCLEOTIDE SEQUENCE</scope>
    <source>
        <strain evidence="3">Expedition CK06-06</strain>
    </source>
</reference>
<protein>
    <recommendedName>
        <fullName evidence="2">LapB rubredoxin metal binding domain-containing protein</fullName>
    </recommendedName>
</protein>
<dbReference type="InterPro" id="IPR037919">
    <property type="entry name" value="OGT"/>
</dbReference>
<dbReference type="Pfam" id="PF13432">
    <property type="entry name" value="TPR_16"/>
    <property type="match status" value="2"/>
</dbReference>
<dbReference type="SUPFAM" id="SSF48452">
    <property type="entry name" value="TPR-like"/>
    <property type="match status" value="1"/>
</dbReference>
<dbReference type="PANTHER" id="PTHR44366">
    <property type="entry name" value="UDP-N-ACETYLGLUCOSAMINE--PEPTIDE N-ACETYLGLUCOSAMINYLTRANSFERASE 110 KDA SUBUNIT"/>
    <property type="match status" value="1"/>
</dbReference>
<feature type="domain" description="LapB rubredoxin metal binding" evidence="2">
    <location>
        <begin position="332"/>
        <end position="359"/>
    </location>
</feature>
<organism evidence="3">
    <name type="scientific">marine sediment metagenome</name>
    <dbReference type="NCBI Taxonomy" id="412755"/>
    <lineage>
        <taxon>unclassified sequences</taxon>
        <taxon>metagenomes</taxon>
        <taxon>ecological metagenomes</taxon>
    </lineage>
</organism>
<dbReference type="AlphaFoldDB" id="X0SPN8"/>
<dbReference type="GO" id="GO:0097363">
    <property type="term" value="F:protein O-acetylglucosaminyltransferase activity"/>
    <property type="evidence" value="ECO:0007669"/>
    <property type="project" value="TreeGrafter"/>
</dbReference>
<dbReference type="GO" id="GO:0046872">
    <property type="term" value="F:metal ion binding"/>
    <property type="evidence" value="ECO:0007669"/>
    <property type="project" value="UniProtKB-KW"/>
</dbReference>
<dbReference type="Gene3D" id="1.25.40.10">
    <property type="entry name" value="Tetratricopeptide repeat domain"/>
    <property type="match status" value="1"/>
</dbReference>
<dbReference type="InterPro" id="IPR011990">
    <property type="entry name" value="TPR-like_helical_dom_sf"/>
</dbReference>
<dbReference type="EMBL" id="BARS01002222">
    <property type="protein sequence ID" value="GAF83019.1"/>
    <property type="molecule type" value="Genomic_DNA"/>
</dbReference>
<keyword evidence="1" id="KW-0479">Metal-binding</keyword>